<accession>A0A914ZYC6</accession>
<dbReference type="Proteomes" id="UP000887569">
    <property type="component" value="Unplaced"/>
</dbReference>
<protein>
    <submittedName>
        <fullName evidence="3">Uncharacterized protein</fullName>
    </submittedName>
</protein>
<evidence type="ECO:0000313" key="3">
    <source>
        <dbReference type="WBParaSite" id="PgE039_g001_t01"/>
    </source>
</evidence>
<feature type="region of interest" description="Disordered" evidence="1">
    <location>
        <begin position="103"/>
        <end position="126"/>
    </location>
</feature>
<keyword evidence="2" id="KW-1185">Reference proteome</keyword>
<proteinExistence type="predicted"/>
<organism evidence="2 3">
    <name type="scientific">Parascaris univalens</name>
    <name type="common">Nematode worm</name>
    <dbReference type="NCBI Taxonomy" id="6257"/>
    <lineage>
        <taxon>Eukaryota</taxon>
        <taxon>Metazoa</taxon>
        <taxon>Ecdysozoa</taxon>
        <taxon>Nematoda</taxon>
        <taxon>Chromadorea</taxon>
        <taxon>Rhabditida</taxon>
        <taxon>Spirurina</taxon>
        <taxon>Ascaridomorpha</taxon>
        <taxon>Ascaridoidea</taxon>
        <taxon>Ascarididae</taxon>
        <taxon>Parascaris</taxon>
    </lineage>
</organism>
<dbReference type="AlphaFoldDB" id="A0A914ZYC6"/>
<sequence>VLQSQIFLQGNANPFSCFFFFSPISSASERQKFFSHHFITSYERMADSFIDSGINICCKWEEIEKLNGQICDAIKKLDVKQWERLSFGIRQCAQGLNIRIEGRATGHRESQRNEKTQKCDRREEKKQESPLVKKIYSSERKEFIELINDGTQTTDIGQVVTFIDTGSIAWGPVKNKEGWCFRKVQIGSAAFTQT</sequence>
<name>A0A914ZYC6_PARUN</name>
<dbReference type="WBParaSite" id="PgE039_g001_t01">
    <property type="protein sequence ID" value="PgE039_g001_t01"/>
    <property type="gene ID" value="PgE039_g001"/>
</dbReference>
<evidence type="ECO:0000313" key="2">
    <source>
        <dbReference type="Proteomes" id="UP000887569"/>
    </source>
</evidence>
<evidence type="ECO:0000256" key="1">
    <source>
        <dbReference type="SAM" id="MobiDB-lite"/>
    </source>
</evidence>
<reference evidence="3" key="1">
    <citation type="submission" date="2022-11" db="UniProtKB">
        <authorList>
            <consortium name="WormBaseParasite"/>
        </authorList>
    </citation>
    <scope>IDENTIFICATION</scope>
</reference>